<dbReference type="FunCoup" id="A0A7M7K998">
    <property type="interactions" value="1394"/>
</dbReference>
<dbReference type="InterPro" id="IPR001708">
    <property type="entry name" value="YidC/ALB3/OXA1/COX18"/>
</dbReference>
<dbReference type="Proteomes" id="UP000594260">
    <property type="component" value="Unplaced"/>
</dbReference>
<dbReference type="OMA" id="WIVTEIG"/>
<keyword evidence="4" id="KW-0999">Mitochondrion inner membrane</keyword>
<feature type="domain" description="Membrane insertase YidC/Oxa/ALB C-terminal" evidence="11">
    <location>
        <begin position="188"/>
        <end position="381"/>
    </location>
</feature>
<dbReference type="InterPro" id="IPR028055">
    <property type="entry name" value="YidC/Oxa/ALB_C"/>
</dbReference>
<dbReference type="GO" id="GO:0005743">
    <property type="term" value="C:mitochondrial inner membrane"/>
    <property type="evidence" value="ECO:0007669"/>
    <property type="project" value="UniProtKB-SubCell"/>
</dbReference>
<dbReference type="AlphaFoldDB" id="A0A7M7K998"/>
<dbReference type="GO" id="GO:0032979">
    <property type="term" value="P:protein insertion into mitochondrial inner membrane from matrix"/>
    <property type="evidence" value="ECO:0007669"/>
    <property type="project" value="TreeGrafter"/>
</dbReference>
<dbReference type="PANTHER" id="PTHR12428:SF66">
    <property type="entry name" value="MITOCHONDRIAL INNER MEMBRANE PROTEIN OXA1L"/>
    <property type="match status" value="1"/>
</dbReference>
<dbReference type="RefSeq" id="XP_022659804.1">
    <property type="nucleotide sequence ID" value="XM_022804069.1"/>
</dbReference>
<feature type="transmembrane region" description="Helical" evidence="10">
    <location>
        <begin position="265"/>
        <end position="290"/>
    </location>
</feature>
<comment type="subcellular location">
    <subcellularLocation>
        <location evidence="9">Membrane</location>
        <topology evidence="9">Multi-pass membrane protein</topology>
    </subcellularLocation>
    <subcellularLocation>
        <location evidence="1">Mitochondrion inner membrane</location>
        <topology evidence="1">Multi-pass membrane protein</topology>
    </subcellularLocation>
</comment>
<feature type="transmembrane region" description="Helical" evidence="10">
    <location>
        <begin position="186"/>
        <end position="208"/>
    </location>
</feature>
<evidence type="ECO:0000256" key="8">
    <source>
        <dbReference type="ARBA" id="ARBA00023136"/>
    </source>
</evidence>
<evidence type="ECO:0000313" key="12">
    <source>
        <dbReference type="EnsemblMetazoa" id="XP_022659804"/>
    </source>
</evidence>
<evidence type="ECO:0000256" key="6">
    <source>
        <dbReference type="ARBA" id="ARBA00022989"/>
    </source>
</evidence>
<accession>A0A7M7K998</accession>
<feature type="transmembrane region" description="Helical" evidence="10">
    <location>
        <begin position="340"/>
        <end position="360"/>
    </location>
</feature>
<reference evidence="12" key="1">
    <citation type="submission" date="2021-01" db="UniProtKB">
        <authorList>
            <consortium name="EnsemblMetazoa"/>
        </authorList>
    </citation>
    <scope>IDENTIFICATION</scope>
</reference>
<dbReference type="InParanoid" id="A0A7M7K998"/>
<evidence type="ECO:0000313" key="13">
    <source>
        <dbReference type="Proteomes" id="UP000594260"/>
    </source>
</evidence>
<name>A0A7M7K998_VARDE</name>
<dbReference type="GeneID" id="111249775"/>
<dbReference type="OrthoDB" id="2148490at2759"/>
<dbReference type="Pfam" id="PF02096">
    <property type="entry name" value="60KD_IMP"/>
    <property type="match status" value="1"/>
</dbReference>
<comment type="similarity">
    <text evidence="2 9">Belongs to the OXA1/ALB3/YidC family.</text>
</comment>
<evidence type="ECO:0000256" key="5">
    <source>
        <dbReference type="ARBA" id="ARBA00022946"/>
    </source>
</evidence>
<evidence type="ECO:0000256" key="4">
    <source>
        <dbReference type="ARBA" id="ARBA00022792"/>
    </source>
</evidence>
<keyword evidence="8 10" id="KW-0472">Membrane</keyword>
<sequence>MLVNVRRIAARRGSVATIRSSLFCGLSLKLRSLSTTPRRLEAVPATAIVAGLGVTPSTTSNAVAVSTSTAASAVPAKITASDWVSANSLFESPYLRHNNEIFVEFINHDVDIEQLIQQSSHSATGAATETAIPKISAEELELSKLAESLNSEILEATGSFAELGLGGWSPSGLLQTFLYTVNSYGLPWWMTIAATTLTFKLILFPLTIRSQKYAIRMNNHLPELQEIQQRQQIARQEGNNLELWKASNDYAVFLKEKNINPLKGMINMAVQGPVFISFFFALKGMANLPLNSMKTGGMFWFTDLTVPDPFYALPVLTSLTLFATLKLGADSGVRLDNMKWGRYVLGAIPVILLPFTMNFPAAVVCYWSTSNLFTLGQVAVLRIPAVRQRLDLPKLVRHNRENLTFGKKNFADSVREAFQQQKRTRMVRELERQDEIRFKQAGIGPIVKTYKDDPTKAKAGMVAQANKR</sequence>
<evidence type="ECO:0000256" key="9">
    <source>
        <dbReference type="RuleBase" id="RU003945"/>
    </source>
</evidence>
<dbReference type="CDD" id="cd20069">
    <property type="entry name" value="5TM_Oxa1-like"/>
    <property type="match status" value="1"/>
</dbReference>
<dbReference type="KEGG" id="vde:111249775"/>
<keyword evidence="5" id="KW-0809">Transit peptide</keyword>
<organism evidence="12 13">
    <name type="scientific">Varroa destructor</name>
    <name type="common">Honeybee mite</name>
    <dbReference type="NCBI Taxonomy" id="109461"/>
    <lineage>
        <taxon>Eukaryota</taxon>
        <taxon>Metazoa</taxon>
        <taxon>Ecdysozoa</taxon>
        <taxon>Arthropoda</taxon>
        <taxon>Chelicerata</taxon>
        <taxon>Arachnida</taxon>
        <taxon>Acari</taxon>
        <taxon>Parasitiformes</taxon>
        <taxon>Mesostigmata</taxon>
        <taxon>Gamasina</taxon>
        <taxon>Dermanyssoidea</taxon>
        <taxon>Varroidae</taxon>
        <taxon>Varroa</taxon>
    </lineage>
</organism>
<evidence type="ECO:0000256" key="2">
    <source>
        <dbReference type="ARBA" id="ARBA00009877"/>
    </source>
</evidence>
<keyword evidence="7" id="KW-0496">Mitochondrion</keyword>
<evidence type="ECO:0000259" key="11">
    <source>
        <dbReference type="Pfam" id="PF02096"/>
    </source>
</evidence>
<evidence type="ECO:0000256" key="7">
    <source>
        <dbReference type="ARBA" id="ARBA00023128"/>
    </source>
</evidence>
<proteinExistence type="inferred from homology"/>
<evidence type="ECO:0000256" key="1">
    <source>
        <dbReference type="ARBA" id="ARBA00004448"/>
    </source>
</evidence>
<keyword evidence="13" id="KW-1185">Reference proteome</keyword>
<dbReference type="PANTHER" id="PTHR12428">
    <property type="entry name" value="OXA1"/>
    <property type="match status" value="1"/>
</dbReference>
<dbReference type="NCBIfam" id="TIGR03592">
    <property type="entry name" value="yidC_oxa1_cterm"/>
    <property type="match status" value="1"/>
</dbReference>
<feature type="transmembrane region" description="Helical" evidence="10">
    <location>
        <begin position="310"/>
        <end position="328"/>
    </location>
</feature>
<protein>
    <recommendedName>
        <fullName evidence="11">Membrane insertase YidC/Oxa/ALB C-terminal domain-containing protein</fullName>
    </recommendedName>
</protein>
<keyword evidence="6 10" id="KW-1133">Transmembrane helix</keyword>
<keyword evidence="3 9" id="KW-0812">Transmembrane</keyword>
<evidence type="ECO:0000256" key="10">
    <source>
        <dbReference type="SAM" id="Phobius"/>
    </source>
</evidence>
<evidence type="ECO:0000256" key="3">
    <source>
        <dbReference type="ARBA" id="ARBA00022692"/>
    </source>
</evidence>
<dbReference type="GO" id="GO:0032977">
    <property type="term" value="F:membrane insertase activity"/>
    <property type="evidence" value="ECO:0007669"/>
    <property type="project" value="InterPro"/>
</dbReference>
<dbReference type="EnsemblMetazoa" id="XM_022804069">
    <property type="protein sequence ID" value="XP_022659804"/>
    <property type="gene ID" value="LOC111249775"/>
</dbReference>